<feature type="coiled-coil region" evidence="1">
    <location>
        <begin position="48"/>
        <end position="103"/>
    </location>
</feature>
<dbReference type="RefSeq" id="XP_018641148.1">
    <property type="nucleotide sequence ID" value="XM_018786353.1"/>
</dbReference>
<evidence type="ECO:0000313" key="5">
    <source>
        <dbReference type="Proteomes" id="UP000076004"/>
    </source>
</evidence>
<feature type="compositionally biased region" description="Basic and acidic residues" evidence="2">
    <location>
        <begin position="676"/>
        <end position="695"/>
    </location>
</feature>
<sequence length="2311" mass="274560">MKRNKNDDNNYSDVKSKENQNDDKKKCKNKNINKNNRKIKKILIRSLRKKLKSNLKKLNEQHEYLEHILKNINYLKFDNENQLQEYYKELKNISKELKNAYEINNDDIALLKIERDLIKSEFTKSRKNLKIFNQNIPEECLEDEDMMGCEKEKIGKCEKRKKKKRRNSTNNSQNYINSLTPLQNFHANSLCVKCKCDHHRFSAEYLNIKNSVVLDLFNTLSKNKYFKETNICEQSFFYQQCNRIYKQEKKKLIKNGMLPCSSLLKRKKKIQPKNSKEENQNQLTGDFSNLWEEKENIKNVQSIDDSNENKIRNNYEHINCHILNGDKVVNNDNMLNDNHMTNYDHTMKNKYNNNNNNNNIYSNNFCAFKYSHEKYSNNRFGSHSNKTWYDSNNVNNYISNMLYENNKNKVYWFDINKSINKDVKKYNVRNNIHNMLHFFTSISKVYYCEVVNKKREKILSNDDYKNNSMEKFYDYVFADDSCDVMSNDDIASEQNNNNNNSNNNNNNNNNNNISFSNNDDYYNNESRNNYIYIYIKREYIPEYLFNIKKKIKLILIFSSSDMDNVHNKNCPFYSKKKHDNDKKKMYSNQLYESNNIYCNYCNNCVDDNVNYYVTPEQKKKRGRLNSKKKNIQKGEKKHKLKKKKDISFIDYIKKEEREKRKKQRQDQEKGKKKIQTKMEKQNGSKEDHMYDPHFEDDGDGNGNGNDNGNDNDNNHHMNKKNIYPKKSYPFGFICKYKHFFNKVKKHKMKRRTVKKHIKYDHDNDYDHIGLDDNVLYNNVLLNFLNKLNIEEENEKYHYFYVHNIEYDNSKYDIVSIRRDMERILRKKEKKKITSFSPVLLLNYVNKKYSFIKIIKKEKKKEKKNINKNKNKTMNDEDNNNINGDNNNSNENIIKKKRGRGRKRKNPLPNEKQTEGDNILNNNEEEKGENQKKKKKRKEKKNIEEKNNSTLNNNNNNNKMKEYKNKKIYIKRKNRVHKKKGDFFFDVSFSFEGMKNNLIKREEVEVHYLNINKYMLSFNDTNDEVTLKYYLSHMQNRDFNIEIINKKMPIEIVHFFDYYINRKNQLDKTMKEHSKIYKQIYKLWKEDIDINEKENEQKNIFTWGILPVRAYDHPNIFVPLPCGFKHNNKNLAYYALSNDKKKNGDKNILEEKKEKKKEYMNIKYTNLTGPCINWRRNCIFVNDIKKKKFLHLSEYYPYFYCLQNIKLSLFSLQRNVVYNNLNNILHVNKDEPLKYNFENMNMHIPCKKESTIIKDHPTDPININLKNVDENNVNFIKSVNDTTSVNDNAVHLNDANNTCDDKNSPDTFNTYDSYNICDTFVDVLNNNHHNENKGNISNDTKNVSKDIDKNKNSRGDSFTTTTTSNCSSIYKNNKNNSNNKEEIEEKDLYKFFTNEDILNEKNYIWTKQEIRTFLEKYILYPKNFDKISQYLECKNTKQCVEFYYLTKNFFSLKKLLLVISESKLKRNKKSGSNELQKKNTKEEMVNKLMRKIEKNYVKTEFEDMNFINSYFINVRNFFKNYFVKSYKNSHYKRKKSHSHNKHNKSNNYNNYDMNKSVILENMSDGYVIPKNYNFIISANRKLCFLIKNKEDFIYNGINSDIIEINYNNNNPQNEYSISNETNNMMNNNNLPINCVEYMKNNKMDGTQIGNKKKYSNHNSNSNIFHNNNNDDMKIFNMSQSNYVKNEMSLLDMKNNKGKKKKKSDIFISNYSKNSVSKDTNKESSYNIIDNENVIYFSNLNNSNSNPLIDQKGKYENKKILSNCESNEYQTGIITTKGGDKEDEEGKQQQEQGPQQKQQDYKYDGQYKNTNQIEYHNGEDKGQESSALISHIKNKSEKNKERETCEESLFKCFEFLKNMNYRLNENTNKNSLQHSKSTSFTYDQKSKKGVKKNSMQKDNKNVKKNKHFANIKNVSILQKGKAVKTIPINNKTASHNNKVVNNNKSVSNNNKSVSNNNKSVSNNNKSVSNHNKSVSNNNKSVSNHRKVSQKLGGSNSFCKKNISNQLVSSKMKETNPKRPLVDVQVENDIPLKKKRIVKNENNEENTNEIEKSANDAKANKQSQVIRRKNNEGQFCAKIIKGVQNKMINQKEKEDEMINHYDNEKMKNHINGFKKHIVFNEKEEEKLSLNHNDEKISLLKKKQYNNKKYISSSIIKINGDINHNSIDSHLNNIKSKNIETISNENEHLYTNNNYIELVKNNDIILNGNYVNPSSDGQKRNTFHMNLDNNNNNKLIENILKPYVKAEEEELDYSKNLRKIATKWTDEEKDIYFNIFGKEGKNWDALYGALEPFGKTKDQIKNFYQNTIAKRKKTI</sequence>
<feature type="compositionally biased region" description="Basic residues" evidence="2">
    <location>
        <begin position="859"/>
        <end position="870"/>
    </location>
</feature>
<dbReference type="VEuPathDB" id="PlasmoDB:PGABG01_1120900"/>
<feature type="compositionally biased region" description="Basic and acidic residues" evidence="2">
    <location>
        <begin position="656"/>
        <end position="669"/>
    </location>
</feature>
<feature type="region of interest" description="Disordered" evidence="2">
    <location>
        <begin position="2038"/>
        <end position="2061"/>
    </location>
</feature>
<feature type="region of interest" description="Disordered" evidence="2">
    <location>
        <begin position="859"/>
        <end position="958"/>
    </location>
</feature>
<name>A0A151LIR5_9APIC</name>
<feature type="compositionally biased region" description="Basic residues" evidence="2">
    <location>
        <begin position="894"/>
        <end position="905"/>
    </location>
</feature>
<feature type="region of interest" description="Disordered" evidence="2">
    <location>
        <begin position="1925"/>
        <end position="1997"/>
    </location>
</feature>
<dbReference type="InterPro" id="IPR017884">
    <property type="entry name" value="SANT_dom"/>
</dbReference>
<evidence type="ECO:0000313" key="4">
    <source>
        <dbReference type="EMBL" id="KYN98871.1"/>
    </source>
</evidence>
<dbReference type="PROSITE" id="PS51293">
    <property type="entry name" value="SANT"/>
    <property type="match status" value="1"/>
</dbReference>
<gene>
    <name evidence="4" type="ORF">PGSY75_1123000</name>
</gene>
<dbReference type="Gene3D" id="1.20.58.1880">
    <property type="match status" value="1"/>
</dbReference>
<feature type="compositionally biased region" description="Basic and acidic residues" evidence="2">
    <location>
        <begin position="1"/>
        <end position="25"/>
    </location>
</feature>
<feature type="compositionally biased region" description="Low complexity" evidence="2">
    <location>
        <begin position="879"/>
        <end position="891"/>
    </location>
</feature>
<dbReference type="VEuPathDB" id="PlasmoDB:PGSY75_1123000"/>
<evidence type="ECO:0000259" key="3">
    <source>
        <dbReference type="PROSITE" id="PS51293"/>
    </source>
</evidence>
<feature type="region of interest" description="Disordered" evidence="2">
    <location>
        <begin position="1"/>
        <end position="32"/>
    </location>
</feature>
<feature type="region of interest" description="Disordered" evidence="2">
    <location>
        <begin position="1865"/>
        <end position="1901"/>
    </location>
</feature>
<comment type="caution">
    <text evidence="4">The sequence shown here is derived from an EMBL/GenBank/DDBJ whole genome shotgun (WGS) entry which is preliminary data.</text>
</comment>
<dbReference type="EMBL" id="LVLB01000012">
    <property type="protein sequence ID" value="KYN98871.1"/>
    <property type="molecule type" value="Genomic_DNA"/>
</dbReference>
<feature type="region of interest" description="Disordered" evidence="2">
    <location>
        <begin position="488"/>
        <end position="519"/>
    </location>
</feature>
<feature type="compositionally biased region" description="Low complexity" evidence="2">
    <location>
        <begin position="1787"/>
        <end position="1796"/>
    </location>
</feature>
<dbReference type="SMART" id="SM00717">
    <property type="entry name" value="SANT"/>
    <property type="match status" value="2"/>
</dbReference>
<dbReference type="Gene3D" id="1.10.10.60">
    <property type="entry name" value="Homeodomain-like"/>
    <property type="match status" value="1"/>
</dbReference>
<dbReference type="InterPro" id="IPR009057">
    <property type="entry name" value="Homeodomain-like_sf"/>
</dbReference>
<dbReference type="GeneID" id="29776948"/>
<dbReference type="SUPFAM" id="SSF46689">
    <property type="entry name" value="Homeodomain-like"/>
    <property type="match status" value="1"/>
</dbReference>
<organism evidence="4 5">
    <name type="scientific">Plasmodium gaboni</name>
    <dbReference type="NCBI Taxonomy" id="647221"/>
    <lineage>
        <taxon>Eukaryota</taxon>
        <taxon>Sar</taxon>
        <taxon>Alveolata</taxon>
        <taxon>Apicomplexa</taxon>
        <taxon>Aconoidasida</taxon>
        <taxon>Haemosporida</taxon>
        <taxon>Plasmodiidae</taxon>
        <taxon>Plasmodium</taxon>
        <taxon>Plasmodium (Laverania)</taxon>
    </lineage>
</organism>
<feature type="compositionally biased region" description="Low complexity" evidence="2">
    <location>
        <begin position="1932"/>
        <end position="1979"/>
    </location>
</feature>
<feature type="region of interest" description="Disordered" evidence="2">
    <location>
        <begin position="616"/>
        <end position="642"/>
    </location>
</feature>
<evidence type="ECO:0000256" key="2">
    <source>
        <dbReference type="SAM" id="MobiDB-lite"/>
    </source>
</evidence>
<feature type="compositionally biased region" description="Low complexity" evidence="2">
    <location>
        <begin position="947"/>
        <end position="957"/>
    </location>
</feature>
<feature type="region of interest" description="Disordered" evidence="2">
    <location>
        <begin position="1773"/>
        <end position="1799"/>
    </location>
</feature>
<reference evidence="4 5" key="1">
    <citation type="journal article" date="2016" name="Nat. Commun.">
        <title>Genomes of cryptic chimpanzee Plasmodium species reveal key evolutionary events leading to human malaria.</title>
        <authorList>
            <person name="Sundararaman S.A."/>
            <person name="Plenderleith L.J."/>
            <person name="Liu W."/>
            <person name="Loy D.E."/>
            <person name="Learn G.H."/>
            <person name="Li Y."/>
            <person name="Shaw K.S."/>
            <person name="Ayouba A."/>
            <person name="Peeters M."/>
            <person name="Speede S."/>
            <person name="Shaw G.M."/>
            <person name="Bushman F.D."/>
            <person name="Brisson D."/>
            <person name="Rayner J.C."/>
            <person name="Sharp P.M."/>
            <person name="Hahn B.H."/>
        </authorList>
    </citation>
    <scope>NUCLEOTIDE SEQUENCE [LARGE SCALE GENOMIC DNA]</scope>
    <source>
        <strain evidence="4 5">SY75</strain>
    </source>
</reference>
<feature type="compositionally biased region" description="Basic and acidic residues" evidence="2">
    <location>
        <begin position="1776"/>
        <end position="1786"/>
    </location>
</feature>
<dbReference type="CDD" id="cd00167">
    <property type="entry name" value="SANT"/>
    <property type="match status" value="1"/>
</dbReference>
<feature type="compositionally biased region" description="Basic residues" evidence="2">
    <location>
        <begin position="618"/>
        <end position="642"/>
    </location>
</feature>
<dbReference type="KEGG" id="pgab:PGSY75_1123000"/>
<protein>
    <recommendedName>
        <fullName evidence="3">SANT domain-containing protein</fullName>
    </recommendedName>
</protein>
<proteinExistence type="predicted"/>
<keyword evidence="1" id="KW-0175">Coiled coil</keyword>
<feature type="compositionally biased region" description="Basic and acidic residues" evidence="2">
    <location>
        <begin position="2046"/>
        <end position="2056"/>
    </location>
</feature>
<feature type="compositionally biased region" description="Low complexity" evidence="2">
    <location>
        <begin position="495"/>
        <end position="519"/>
    </location>
</feature>
<accession>A0A151LIR5</accession>
<dbReference type="InterPro" id="IPR001005">
    <property type="entry name" value="SANT/Myb"/>
</dbReference>
<dbReference type="Proteomes" id="UP000076004">
    <property type="component" value="Unassembled WGS sequence"/>
</dbReference>
<feature type="domain" description="SANT" evidence="3">
    <location>
        <begin position="1404"/>
        <end position="1446"/>
    </location>
</feature>
<feature type="compositionally biased region" description="Polar residues" evidence="2">
    <location>
        <begin position="1865"/>
        <end position="1881"/>
    </location>
</feature>
<evidence type="ECO:0000256" key="1">
    <source>
        <dbReference type="SAM" id="Coils"/>
    </source>
</evidence>
<feature type="region of interest" description="Disordered" evidence="2">
    <location>
        <begin position="656"/>
        <end position="720"/>
    </location>
</feature>